<accession>A0A1H0SBX7</accession>
<organism evidence="2 3">
    <name type="scientific">Actinacidiphila guanduensis</name>
    <dbReference type="NCBI Taxonomy" id="310781"/>
    <lineage>
        <taxon>Bacteria</taxon>
        <taxon>Bacillati</taxon>
        <taxon>Actinomycetota</taxon>
        <taxon>Actinomycetes</taxon>
        <taxon>Kitasatosporales</taxon>
        <taxon>Streptomycetaceae</taxon>
        <taxon>Actinacidiphila</taxon>
    </lineage>
</organism>
<evidence type="ECO:0000313" key="2">
    <source>
        <dbReference type="EMBL" id="SDP39254.1"/>
    </source>
</evidence>
<sequence>MDPAEAFARGSVRATAAGGSRRPLFRARACARCRGGHPPPPPARFHTKAPSRDPRRGRRIGADACPRQDRCCRAPPPAGATGGAGGRARAGPRSLKSHGAAARHPSLGTCHRRHFERGPPDGGGHRRDGTLRPASPAPCVGPHSRPAPLGCRPIGRSGRGAGSGGCGHGPELSRRTVPHVRSRAPGLPPGGHSSNRRVSRTSACDLVRWRPVPPLGCCLDRAHHRGPPRPEGAQIADGVRRRALSAAARLRDRRRP</sequence>
<name>A0A1H0SBX7_9ACTN</name>
<feature type="compositionally biased region" description="Basic residues" evidence="1">
    <location>
        <begin position="23"/>
        <end position="35"/>
    </location>
</feature>
<proteinExistence type="predicted"/>
<dbReference type="EMBL" id="FNIE01000027">
    <property type="protein sequence ID" value="SDP39254.1"/>
    <property type="molecule type" value="Genomic_DNA"/>
</dbReference>
<protein>
    <submittedName>
        <fullName evidence="2">Uncharacterized protein</fullName>
    </submittedName>
</protein>
<dbReference type="AlphaFoldDB" id="A0A1H0SBX7"/>
<keyword evidence="3" id="KW-1185">Reference proteome</keyword>
<feature type="compositionally biased region" description="Basic residues" evidence="1">
    <location>
        <begin position="45"/>
        <end position="59"/>
    </location>
</feature>
<reference evidence="2 3" key="1">
    <citation type="submission" date="2016-10" db="EMBL/GenBank/DDBJ databases">
        <authorList>
            <person name="de Groot N.N."/>
        </authorList>
    </citation>
    <scope>NUCLEOTIDE SEQUENCE [LARGE SCALE GENOMIC DNA]</scope>
    <source>
        <strain evidence="2 3">CGMCC 4.2022</strain>
    </source>
</reference>
<feature type="compositionally biased region" description="Basic and acidic residues" evidence="1">
    <location>
        <begin position="116"/>
        <end position="130"/>
    </location>
</feature>
<feature type="region of interest" description="Disordered" evidence="1">
    <location>
        <begin position="1"/>
        <end position="199"/>
    </location>
</feature>
<evidence type="ECO:0000256" key="1">
    <source>
        <dbReference type="SAM" id="MobiDB-lite"/>
    </source>
</evidence>
<dbReference type="STRING" id="310781.SAMN05216259_1276"/>
<feature type="compositionally biased region" description="Gly residues" evidence="1">
    <location>
        <begin position="157"/>
        <end position="168"/>
    </location>
</feature>
<dbReference type="Proteomes" id="UP000199341">
    <property type="component" value="Unassembled WGS sequence"/>
</dbReference>
<gene>
    <name evidence="2" type="ORF">SAMN05216259_1276</name>
</gene>
<evidence type="ECO:0000313" key="3">
    <source>
        <dbReference type="Proteomes" id="UP000199341"/>
    </source>
</evidence>